<name>A0A516H1L0_9PROT</name>
<reference evidence="1 2" key="1">
    <citation type="submission" date="2019-07" db="EMBL/GenBank/DDBJ databases">
        <title>Genome sequencing for Ferrovibrio sp. K5.</title>
        <authorList>
            <person name="Park S.-J."/>
        </authorList>
    </citation>
    <scope>NUCLEOTIDE SEQUENCE [LARGE SCALE GENOMIC DNA]</scope>
    <source>
        <strain evidence="1 2">K5</strain>
    </source>
</reference>
<evidence type="ECO:0000313" key="1">
    <source>
        <dbReference type="EMBL" id="QDO97635.1"/>
    </source>
</evidence>
<dbReference type="RefSeq" id="WP_144068616.1">
    <property type="nucleotide sequence ID" value="NZ_CP041636.1"/>
</dbReference>
<dbReference type="KEGG" id="fer:FNB15_10295"/>
<dbReference type="AlphaFoldDB" id="A0A516H1L0"/>
<evidence type="ECO:0000313" key="2">
    <source>
        <dbReference type="Proteomes" id="UP000317496"/>
    </source>
</evidence>
<accession>A0A516H1L0</accession>
<dbReference type="EMBL" id="CP041636">
    <property type="protein sequence ID" value="QDO97635.1"/>
    <property type="molecule type" value="Genomic_DNA"/>
</dbReference>
<gene>
    <name evidence="1" type="ORF">FNB15_10295</name>
</gene>
<organism evidence="1 2">
    <name type="scientific">Ferrovibrio terrae</name>
    <dbReference type="NCBI Taxonomy" id="2594003"/>
    <lineage>
        <taxon>Bacteria</taxon>
        <taxon>Pseudomonadati</taxon>
        <taxon>Pseudomonadota</taxon>
        <taxon>Alphaproteobacteria</taxon>
        <taxon>Rhodospirillales</taxon>
        <taxon>Rhodospirillaceae</taxon>
        <taxon>Ferrovibrio</taxon>
    </lineage>
</organism>
<keyword evidence="2" id="KW-1185">Reference proteome</keyword>
<proteinExistence type="predicted"/>
<dbReference type="Proteomes" id="UP000317496">
    <property type="component" value="Chromosome"/>
</dbReference>
<protein>
    <submittedName>
        <fullName evidence="1">Uncharacterized protein</fullName>
    </submittedName>
</protein>
<sequence>MSEMPNQASRRPRRYIDWRQAAHLLAGGQTPAAAAAAIGVSEDRLMRHFETSQHFLRLILRAGESRRCLDLALQAGPVEEDAAG</sequence>